<evidence type="ECO:0000256" key="2">
    <source>
        <dbReference type="PROSITE-ProRule" id="PRU00235"/>
    </source>
</evidence>
<dbReference type="Pfam" id="PF00415">
    <property type="entry name" value="RCC1"/>
    <property type="match status" value="1"/>
</dbReference>
<sequence length="591" mass="67482">MFKVFGCGYNLSNSMGISGAFREFTELKHLSSKKIIQIAPGHEKTWYLTEDRVVLEFGTHVQKSSTPKIHTIKDEVIHSIHAGTYHCMFLTESGKVYSIRKNNDGQCGVGNRSEVQQLTLIDFFVKNDLIVKEVICGFYCTFFVCENNELYGCGKYTDLGFPQNQAPIIPKLMAKNILRVFSSVEAQGFFVLTTDEQLLGGGTCHTFLGENMNKLKGGSVLKKVISQPQQQIYEANVAWKFSLIITVDGKLYSSGSDLHIGRETKNNNSKKFCIVPSLKNEIITQMSTGQDQAIVLTNENKIYIWGRDGSYGQLGQGNTQNLNRPKEIIIPKLKDSAFIHVACGNCNTMVYGSPYSRSKSNRDNDFIEFFENGKFMDEKIHSYGVNKILIEIRTDKLFDEVKNILEEKFTDEQTKQFLIWVYGGYPNQNTTFAQITSALGIEVPYKRRLRGDLLTLYTNEDSKDFNILTKLDNDEYNEDDDDEDEDEEELEEIPIHKFLLLARSGLFRSMFQTIQEKGENENSTESVQDFSGKTVESLEILFRFFYTGKIELTADDDPILVCEELNDAVEYYQLNKYSTFQNQLRKISKKL</sequence>
<protein>
    <submittedName>
        <fullName evidence="4">Regulator of chromosome condensation</fullName>
    </submittedName>
</protein>
<evidence type="ECO:0000259" key="3">
    <source>
        <dbReference type="PROSITE" id="PS50097"/>
    </source>
</evidence>
<evidence type="ECO:0000256" key="1">
    <source>
        <dbReference type="ARBA" id="ARBA00022737"/>
    </source>
</evidence>
<dbReference type="CDD" id="cd18186">
    <property type="entry name" value="BTB_POZ_ZBTB_KLHL-like"/>
    <property type="match status" value="1"/>
</dbReference>
<dbReference type="Gene3D" id="2.130.10.30">
    <property type="entry name" value="Regulator of chromosome condensation 1/beta-lactamase-inhibitor protein II"/>
    <property type="match status" value="1"/>
</dbReference>
<comment type="caution">
    <text evidence="4">The sequence shown here is derived from an EMBL/GenBank/DDBJ whole genome shotgun (WGS) entry which is preliminary data.</text>
</comment>
<reference evidence="4" key="1">
    <citation type="submission" date="2022-08" db="EMBL/GenBank/DDBJ databases">
        <title>Novel sulphate-reducing endosymbionts in the free-living metamonad Anaeramoeba.</title>
        <authorList>
            <person name="Jerlstrom-Hultqvist J."/>
            <person name="Cepicka I."/>
            <person name="Gallot-Lavallee L."/>
            <person name="Salas-Leiva D."/>
            <person name="Curtis B.A."/>
            <person name="Zahonova K."/>
            <person name="Pipaliya S."/>
            <person name="Dacks J."/>
            <person name="Roger A.J."/>
        </authorList>
    </citation>
    <scope>NUCLEOTIDE SEQUENCE</scope>
    <source>
        <strain evidence="4">Busselton2</strain>
    </source>
</reference>
<dbReference type="InterPro" id="IPR011333">
    <property type="entry name" value="SKP1/BTB/POZ_sf"/>
</dbReference>
<dbReference type="PROSITE" id="PS50012">
    <property type="entry name" value="RCC1_3"/>
    <property type="match status" value="1"/>
</dbReference>
<dbReference type="PANTHER" id="PTHR22872:SF2">
    <property type="entry name" value="INHIBITOR OF BRUTON TYROSINE KINASE"/>
    <property type="match status" value="1"/>
</dbReference>
<keyword evidence="1" id="KW-0677">Repeat</keyword>
<dbReference type="PROSITE" id="PS50097">
    <property type="entry name" value="BTB"/>
    <property type="match status" value="1"/>
</dbReference>
<dbReference type="PANTHER" id="PTHR22872">
    <property type="entry name" value="BTK-BINDING PROTEIN-RELATED"/>
    <property type="match status" value="1"/>
</dbReference>
<accession>A0AAV7ZSC6</accession>
<dbReference type="SUPFAM" id="SSF50985">
    <property type="entry name" value="RCC1/BLIP-II"/>
    <property type="match status" value="2"/>
</dbReference>
<dbReference type="InterPro" id="IPR000210">
    <property type="entry name" value="BTB/POZ_dom"/>
</dbReference>
<feature type="domain" description="BTB" evidence="3">
    <location>
        <begin position="491"/>
        <end position="554"/>
    </location>
</feature>
<feature type="repeat" description="RCC1" evidence="2">
    <location>
        <begin position="300"/>
        <end position="354"/>
    </location>
</feature>
<dbReference type="SUPFAM" id="SSF54695">
    <property type="entry name" value="POZ domain"/>
    <property type="match status" value="1"/>
</dbReference>
<dbReference type="Gene3D" id="3.30.710.10">
    <property type="entry name" value="Potassium Channel Kv1.1, Chain A"/>
    <property type="match status" value="1"/>
</dbReference>
<proteinExistence type="predicted"/>
<dbReference type="AlphaFoldDB" id="A0AAV7ZSC6"/>
<dbReference type="EMBL" id="JANTQA010000023">
    <property type="protein sequence ID" value="KAJ3444839.1"/>
    <property type="molecule type" value="Genomic_DNA"/>
</dbReference>
<evidence type="ECO:0000313" key="5">
    <source>
        <dbReference type="Proteomes" id="UP001146793"/>
    </source>
</evidence>
<gene>
    <name evidence="4" type="ORF">M0812_10700</name>
</gene>
<dbReference type="Proteomes" id="UP001146793">
    <property type="component" value="Unassembled WGS sequence"/>
</dbReference>
<dbReference type="InterPro" id="IPR051625">
    <property type="entry name" value="Signaling_Regulatory_Domain"/>
</dbReference>
<organism evidence="4 5">
    <name type="scientific">Anaeramoeba flamelloides</name>
    <dbReference type="NCBI Taxonomy" id="1746091"/>
    <lineage>
        <taxon>Eukaryota</taxon>
        <taxon>Metamonada</taxon>
        <taxon>Anaeramoebidae</taxon>
        <taxon>Anaeramoeba</taxon>
    </lineage>
</organism>
<dbReference type="Pfam" id="PF00651">
    <property type="entry name" value="BTB"/>
    <property type="match status" value="1"/>
</dbReference>
<dbReference type="InterPro" id="IPR000408">
    <property type="entry name" value="Reg_chr_condens"/>
</dbReference>
<dbReference type="InterPro" id="IPR009091">
    <property type="entry name" value="RCC1/BLIP-II"/>
</dbReference>
<name>A0AAV7ZSC6_9EUKA</name>
<evidence type="ECO:0000313" key="4">
    <source>
        <dbReference type="EMBL" id="KAJ3444839.1"/>
    </source>
</evidence>